<dbReference type="EMBL" id="JBANAX010000497">
    <property type="protein sequence ID" value="KAL1206703.1"/>
    <property type="molecule type" value="Genomic_DNA"/>
</dbReference>
<feature type="region of interest" description="Disordered" evidence="1">
    <location>
        <begin position="424"/>
        <end position="523"/>
    </location>
</feature>
<protein>
    <submittedName>
        <fullName evidence="2">Uncharacterized protein</fullName>
    </submittedName>
</protein>
<reference evidence="2 3" key="1">
    <citation type="submission" date="2024-04" db="EMBL/GenBank/DDBJ databases">
        <title>Genome assembly C_amara_ONT_v2.</title>
        <authorList>
            <person name="Yant L."/>
            <person name="Moore C."/>
            <person name="Slenker M."/>
        </authorList>
    </citation>
    <scope>NUCLEOTIDE SEQUENCE [LARGE SCALE GENOMIC DNA]</scope>
    <source>
        <tissue evidence="2">Leaf</tissue>
    </source>
</reference>
<evidence type="ECO:0000313" key="2">
    <source>
        <dbReference type="EMBL" id="KAL1206703.1"/>
    </source>
</evidence>
<feature type="compositionally biased region" description="Basic and acidic residues" evidence="1">
    <location>
        <begin position="435"/>
        <end position="472"/>
    </location>
</feature>
<evidence type="ECO:0000313" key="3">
    <source>
        <dbReference type="Proteomes" id="UP001558713"/>
    </source>
</evidence>
<dbReference type="AlphaFoldDB" id="A0ABD1AIU4"/>
<feature type="compositionally biased region" description="Basic residues" evidence="1">
    <location>
        <begin position="251"/>
        <end position="262"/>
    </location>
</feature>
<feature type="region of interest" description="Disordered" evidence="1">
    <location>
        <begin position="238"/>
        <end position="262"/>
    </location>
</feature>
<accession>A0ABD1AIU4</accession>
<dbReference type="Proteomes" id="UP001558713">
    <property type="component" value="Unassembled WGS sequence"/>
</dbReference>
<feature type="compositionally biased region" description="Basic and acidic residues" evidence="1">
    <location>
        <begin position="487"/>
        <end position="512"/>
    </location>
</feature>
<dbReference type="PANTHER" id="PTHR47747:SF2">
    <property type="entry name" value="RIBONUCLEASE P PROTEIN SUBUNIT P38-LIKE PROTEIN"/>
    <property type="match status" value="1"/>
</dbReference>
<proteinExistence type="predicted"/>
<dbReference type="PANTHER" id="PTHR47747">
    <property type="entry name" value="RIBONUCLEASE P PROTEIN SUBUNIT P38-LIKE PROTEIN"/>
    <property type="match status" value="1"/>
</dbReference>
<gene>
    <name evidence="2" type="ORF">V5N11_027262</name>
</gene>
<feature type="compositionally biased region" description="Basic and acidic residues" evidence="1">
    <location>
        <begin position="238"/>
        <end position="250"/>
    </location>
</feature>
<name>A0ABD1AIU4_CARAN</name>
<keyword evidence="3" id="KW-1185">Reference proteome</keyword>
<sequence>MSIGDEKQFEMKSKMMLFGLLIRKVFDEEKGKILQRLEDANSEIAELKKVRNEDAKANEKVVSIIASQKQIWLKERYKLRLQIEALMKELRNIEKRKRKSLSELQERLKEKEDLVQSKDTAIEEEKRKFEELEEKLVKAEQEVQDLRETQEKDVQEHSSELWRQKKTFLELASSQRQLEAELSRVNKQNEAKRHELEDLSLEINKVRKDLEQKDRILAVMMKKSKLDMTEKQMTLLKEAKKKQDEEEAKKWRTNSKSRKHERRSLRSMFAFEATSKPKTNNVCSITHIEDLELDKDPDVVPEIMNSYSIGDLSELGVNGIAKKHENLSFGEEELCIRVIGKKQEIEIGDFTEHMTLKDEKVEALCLHLMNSELESTRLRSCIEGLSQEMSQLRHDNTQFSCREESVSLKKQQFKTQLKSLVPHKNYNTSCRRKNTKPEAREDQEREFESREVSQENATEKGRESYSPDELRHLTLKAAQSDAEEGSENERVLPENTFTKREKSNGKKNESLEKSSSTSNPPWRMDLHALGVSYKIKRLKQQLMMLERYIGKPESQEIEKTSSDTRKKALLLLITLLNKQVTRYQSLQEKIDDLCKRMHVNDPEKISGKIKTNGETKTSLEHFLDETFQLQRYIVATGQKLMEIQSKIASGFVEVLVGLITTESSSSSSSFDPERFAESIKSLFQEVQRGLEVRISRIIGDLEGTLAREGMIHLKRRAEMELRV</sequence>
<evidence type="ECO:0000256" key="1">
    <source>
        <dbReference type="SAM" id="MobiDB-lite"/>
    </source>
</evidence>
<comment type="caution">
    <text evidence="2">The sequence shown here is derived from an EMBL/GenBank/DDBJ whole genome shotgun (WGS) entry which is preliminary data.</text>
</comment>
<organism evidence="2 3">
    <name type="scientific">Cardamine amara subsp. amara</name>
    <dbReference type="NCBI Taxonomy" id="228776"/>
    <lineage>
        <taxon>Eukaryota</taxon>
        <taxon>Viridiplantae</taxon>
        <taxon>Streptophyta</taxon>
        <taxon>Embryophyta</taxon>
        <taxon>Tracheophyta</taxon>
        <taxon>Spermatophyta</taxon>
        <taxon>Magnoliopsida</taxon>
        <taxon>eudicotyledons</taxon>
        <taxon>Gunneridae</taxon>
        <taxon>Pentapetalae</taxon>
        <taxon>rosids</taxon>
        <taxon>malvids</taxon>
        <taxon>Brassicales</taxon>
        <taxon>Brassicaceae</taxon>
        <taxon>Cardamineae</taxon>
        <taxon>Cardamine</taxon>
    </lineage>
</organism>